<protein>
    <submittedName>
        <fullName evidence="5">ABC transporter ATP-binding protein</fullName>
    </submittedName>
</protein>
<evidence type="ECO:0000259" key="4">
    <source>
        <dbReference type="PROSITE" id="PS50893"/>
    </source>
</evidence>
<keyword evidence="2" id="KW-0547">Nucleotide-binding</keyword>
<keyword evidence="6" id="KW-1185">Reference proteome</keyword>
<dbReference type="InterPro" id="IPR003593">
    <property type="entry name" value="AAA+_ATPase"/>
</dbReference>
<organism evidence="5 6">
    <name type="scientific">Amycolatopsis pigmentata</name>
    <dbReference type="NCBI Taxonomy" id="450801"/>
    <lineage>
        <taxon>Bacteria</taxon>
        <taxon>Bacillati</taxon>
        <taxon>Actinomycetota</taxon>
        <taxon>Actinomycetes</taxon>
        <taxon>Pseudonocardiales</taxon>
        <taxon>Pseudonocardiaceae</taxon>
        <taxon>Amycolatopsis</taxon>
    </lineage>
</organism>
<sequence>MAESYLVLDQVAKSYPRPGQPPLRVLDGLDVAVEEGALLSILGPSGCGKSTLLNIINGLDDATSGTVLLAGKEVTTKTRSGVKIGMVFQQPRLLNWRSVRENVALPLREMGLGTDEIDARVRRYLDIVGLSEFSNYYPLQLSGGMQQRVSLARGLAIEPDLLLADEPFSALDEISARKLRQEFLRIWDRTGTTILFVTHNIREAVFLSTRMLVITARPARVHLDLPVEVPYPRRPDDDALFELEKSVTRDFMRMEEETGLTEIGS</sequence>
<keyword evidence="3 5" id="KW-0067">ATP-binding</keyword>
<gene>
    <name evidence="5" type="ORF">ACFSXZ_25445</name>
</gene>
<dbReference type="PANTHER" id="PTHR42788:SF19">
    <property type="entry name" value="ALIPHATIC SULFONATES IMPORT ATP-BINDING PROTEIN SSUB 2"/>
    <property type="match status" value="1"/>
</dbReference>
<dbReference type="InterPro" id="IPR017871">
    <property type="entry name" value="ABC_transporter-like_CS"/>
</dbReference>
<dbReference type="GO" id="GO:0005524">
    <property type="term" value="F:ATP binding"/>
    <property type="evidence" value="ECO:0007669"/>
    <property type="project" value="UniProtKB-KW"/>
</dbReference>
<dbReference type="PANTHER" id="PTHR42788">
    <property type="entry name" value="TAURINE IMPORT ATP-BINDING PROTEIN-RELATED"/>
    <property type="match status" value="1"/>
</dbReference>
<accession>A0ABW5FX98</accession>
<dbReference type="RefSeq" id="WP_378267707.1">
    <property type="nucleotide sequence ID" value="NZ_JBHUKR010000013.1"/>
</dbReference>
<dbReference type="InterPro" id="IPR003439">
    <property type="entry name" value="ABC_transporter-like_ATP-bd"/>
</dbReference>
<dbReference type="Gene3D" id="3.40.50.300">
    <property type="entry name" value="P-loop containing nucleotide triphosphate hydrolases"/>
    <property type="match status" value="1"/>
</dbReference>
<proteinExistence type="predicted"/>
<dbReference type="InterPro" id="IPR050166">
    <property type="entry name" value="ABC_transporter_ATP-bind"/>
</dbReference>
<feature type="domain" description="ABC transporter" evidence="4">
    <location>
        <begin position="6"/>
        <end position="241"/>
    </location>
</feature>
<dbReference type="EMBL" id="JBHUKR010000013">
    <property type="protein sequence ID" value="MFD2419678.1"/>
    <property type="molecule type" value="Genomic_DNA"/>
</dbReference>
<evidence type="ECO:0000256" key="1">
    <source>
        <dbReference type="ARBA" id="ARBA00022448"/>
    </source>
</evidence>
<comment type="caution">
    <text evidence="5">The sequence shown here is derived from an EMBL/GenBank/DDBJ whole genome shotgun (WGS) entry which is preliminary data.</text>
</comment>
<keyword evidence="1" id="KW-0813">Transport</keyword>
<dbReference type="Proteomes" id="UP001597417">
    <property type="component" value="Unassembled WGS sequence"/>
</dbReference>
<dbReference type="PROSITE" id="PS00211">
    <property type="entry name" value="ABC_TRANSPORTER_1"/>
    <property type="match status" value="1"/>
</dbReference>
<dbReference type="InterPro" id="IPR027417">
    <property type="entry name" value="P-loop_NTPase"/>
</dbReference>
<name>A0ABW5FX98_9PSEU</name>
<evidence type="ECO:0000256" key="3">
    <source>
        <dbReference type="ARBA" id="ARBA00022840"/>
    </source>
</evidence>
<evidence type="ECO:0000313" key="6">
    <source>
        <dbReference type="Proteomes" id="UP001597417"/>
    </source>
</evidence>
<evidence type="ECO:0000313" key="5">
    <source>
        <dbReference type="EMBL" id="MFD2419678.1"/>
    </source>
</evidence>
<dbReference type="CDD" id="cd03293">
    <property type="entry name" value="ABC_NrtD_SsuB_transporters"/>
    <property type="match status" value="1"/>
</dbReference>
<dbReference type="SMART" id="SM00382">
    <property type="entry name" value="AAA"/>
    <property type="match status" value="1"/>
</dbReference>
<dbReference type="SUPFAM" id="SSF52540">
    <property type="entry name" value="P-loop containing nucleoside triphosphate hydrolases"/>
    <property type="match status" value="1"/>
</dbReference>
<reference evidence="6" key="1">
    <citation type="journal article" date="2019" name="Int. J. Syst. Evol. Microbiol.">
        <title>The Global Catalogue of Microorganisms (GCM) 10K type strain sequencing project: providing services to taxonomists for standard genome sequencing and annotation.</title>
        <authorList>
            <consortium name="The Broad Institute Genomics Platform"/>
            <consortium name="The Broad Institute Genome Sequencing Center for Infectious Disease"/>
            <person name="Wu L."/>
            <person name="Ma J."/>
        </authorList>
    </citation>
    <scope>NUCLEOTIDE SEQUENCE [LARGE SCALE GENOMIC DNA]</scope>
    <source>
        <strain evidence="6">CGMCC 4.7645</strain>
    </source>
</reference>
<evidence type="ECO:0000256" key="2">
    <source>
        <dbReference type="ARBA" id="ARBA00022741"/>
    </source>
</evidence>
<dbReference type="Pfam" id="PF00005">
    <property type="entry name" value="ABC_tran"/>
    <property type="match status" value="1"/>
</dbReference>
<dbReference type="PROSITE" id="PS50893">
    <property type="entry name" value="ABC_TRANSPORTER_2"/>
    <property type="match status" value="1"/>
</dbReference>